<gene>
    <name evidence="2" type="ORF">V1264_009791</name>
</gene>
<comment type="caution">
    <text evidence="2">The sequence shown here is derived from an EMBL/GenBank/DDBJ whole genome shotgun (WGS) entry which is preliminary data.</text>
</comment>
<proteinExistence type="predicted"/>
<keyword evidence="3" id="KW-1185">Reference proteome</keyword>
<protein>
    <recommendedName>
        <fullName evidence="1">F-box domain-containing protein</fullName>
    </recommendedName>
</protein>
<dbReference type="Pfam" id="PF12937">
    <property type="entry name" value="F-box-like"/>
    <property type="match status" value="1"/>
</dbReference>
<dbReference type="SUPFAM" id="SSF81383">
    <property type="entry name" value="F-box domain"/>
    <property type="match status" value="1"/>
</dbReference>
<evidence type="ECO:0000313" key="3">
    <source>
        <dbReference type="Proteomes" id="UP001374579"/>
    </source>
</evidence>
<organism evidence="2 3">
    <name type="scientific">Littorina saxatilis</name>
    <dbReference type="NCBI Taxonomy" id="31220"/>
    <lineage>
        <taxon>Eukaryota</taxon>
        <taxon>Metazoa</taxon>
        <taxon>Spiralia</taxon>
        <taxon>Lophotrochozoa</taxon>
        <taxon>Mollusca</taxon>
        <taxon>Gastropoda</taxon>
        <taxon>Caenogastropoda</taxon>
        <taxon>Littorinimorpha</taxon>
        <taxon>Littorinoidea</taxon>
        <taxon>Littorinidae</taxon>
        <taxon>Littorina</taxon>
    </lineage>
</organism>
<dbReference type="InterPro" id="IPR036047">
    <property type="entry name" value="F-box-like_dom_sf"/>
</dbReference>
<name>A0AAN9AN13_9CAEN</name>
<reference evidence="2 3" key="1">
    <citation type="submission" date="2024-02" db="EMBL/GenBank/DDBJ databases">
        <title>Chromosome-scale genome assembly of the rough periwinkle Littorina saxatilis.</title>
        <authorList>
            <person name="De Jode A."/>
            <person name="Faria R."/>
            <person name="Formenti G."/>
            <person name="Sims Y."/>
            <person name="Smith T.P."/>
            <person name="Tracey A."/>
            <person name="Wood J.M.D."/>
            <person name="Zagrodzka Z.B."/>
            <person name="Johannesson K."/>
            <person name="Butlin R.K."/>
            <person name="Leder E.H."/>
        </authorList>
    </citation>
    <scope>NUCLEOTIDE SEQUENCE [LARGE SCALE GENOMIC DNA]</scope>
    <source>
        <strain evidence="2">Snail1</strain>
        <tissue evidence="2">Muscle</tissue>
    </source>
</reference>
<evidence type="ECO:0000259" key="1">
    <source>
        <dbReference type="PROSITE" id="PS50181"/>
    </source>
</evidence>
<dbReference type="PROSITE" id="PS50181">
    <property type="entry name" value="FBOX"/>
    <property type="match status" value="1"/>
</dbReference>
<dbReference type="InterPro" id="IPR001810">
    <property type="entry name" value="F-box_dom"/>
</dbReference>
<sequence>MASYTPWLNEHGALVDYAQTAKPPAKDFYQIFVSPSEVVYRLWKIVPPTRPNNHPAPSEVRDNWEDFKNDERLHSEIQRVAGDVTVDWLVNIVCGHLDYLNRLPKNVLTKIILMLDLESLAHLSMTCHLFRELCSSDEIWEKIYKIHNKQPITQELLMLVDQKGWKEVFFTNKLQLQMQMRRVATGKGAKQKK</sequence>
<dbReference type="EMBL" id="JBAMIC010000024">
    <property type="protein sequence ID" value="KAK7089910.1"/>
    <property type="molecule type" value="Genomic_DNA"/>
</dbReference>
<dbReference type="AlphaFoldDB" id="A0AAN9AN13"/>
<accession>A0AAN9AN13</accession>
<evidence type="ECO:0000313" key="2">
    <source>
        <dbReference type="EMBL" id="KAK7089910.1"/>
    </source>
</evidence>
<dbReference type="Proteomes" id="UP001374579">
    <property type="component" value="Unassembled WGS sequence"/>
</dbReference>
<dbReference type="Gene3D" id="1.20.1280.50">
    <property type="match status" value="1"/>
</dbReference>
<feature type="domain" description="F-box" evidence="1">
    <location>
        <begin position="97"/>
        <end position="143"/>
    </location>
</feature>
<dbReference type="SMART" id="SM00256">
    <property type="entry name" value="FBOX"/>
    <property type="match status" value="1"/>
</dbReference>